<dbReference type="EnsemblMetazoa" id="XM_022797597">
    <property type="protein sequence ID" value="XP_022653332"/>
    <property type="gene ID" value="LOC111247056"/>
</dbReference>
<dbReference type="CDD" id="cd18795">
    <property type="entry name" value="SF2_C_Ski2"/>
    <property type="match status" value="1"/>
</dbReference>
<dbReference type="GO" id="GO:0070478">
    <property type="term" value="P:nuclear-transcribed mRNA catabolic process, 3'-5' exonucleolytic nonsense-mediated decay"/>
    <property type="evidence" value="ECO:0007669"/>
    <property type="project" value="TreeGrafter"/>
</dbReference>
<keyword evidence="1" id="KW-0547">Nucleotide-binding</keyword>
<dbReference type="GO" id="GO:0003723">
    <property type="term" value="F:RNA binding"/>
    <property type="evidence" value="ECO:0007669"/>
    <property type="project" value="InterPro"/>
</dbReference>
<dbReference type="InterPro" id="IPR011545">
    <property type="entry name" value="DEAD/DEAH_box_helicase_dom"/>
</dbReference>
<dbReference type="PIRSF" id="PIRSF005198">
    <property type="entry name" value="Antiviral_helicase_SKI2"/>
    <property type="match status" value="1"/>
</dbReference>
<keyword evidence="3" id="KW-0347">Helicase</keyword>
<protein>
    <recommendedName>
        <fullName evidence="10">Helicase SKI2W</fullName>
    </recommendedName>
</protein>
<dbReference type="Gene3D" id="3.40.50.300">
    <property type="entry name" value="P-loop containing nucleotide triphosphate hydrolases"/>
    <property type="match status" value="2"/>
</dbReference>
<dbReference type="OrthoDB" id="64767at2759"/>
<evidence type="ECO:0000256" key="2">
    <source>
        <dbReference type="ARBA" id="ARBA00022801"/>
    </source>
</evidence>
<reference evidence="8" key="1">
    <citation type="submission" date="2021-01" db="UniProtKB">
        <authorList>
            <consortium name="EnsemblMetazoa"/>
        </authorList>
    </citation>
    <scope>IDENTIFICATION</scope>
</reference>
<dbReference type="Pfam" id="PF00271">
    <property type="entry name" value="Helicase_C"/>
    <property type="match status" value="1"/>
</dbReference>
<proteinExistence type="predicted"/>
<dbReference type="PROSITE" id="PS51194">
    <property type="entry name" value="HELICASE_CTER"/>
    <property type="match status" value="1"/>
</dbReference>
<evidence type="ECO:0000256" key="4">
    <source>
        <dbReference type="ARBA" id="ARBA00022840"/>
    </source>
</evidence>
<dbReference type="AlphaFoldDB" id="A0A7M7JKI3"/>
<dbReference type="Pfam" id="PF13234">
    <property type="entry name" value="MTR4_beta-barrel"/>
    <property type="match status" value="1"/>
</dbReference>
<keyword evidence="9" id="KW-1185">Reference proteome</keyword>
<keyword evidence="2" id="KW-0378">Hydrolase</keyword>
<dbReference type="SUPFAM" id="SSF52540">
    <property type="entry name" value="P-loop containing nucleoside triphosphate hydrolases"/>
    <property type="match status" value="1"/>
</dbReference>
<dbReference type="GO" id="GO:0005524">
    <property type="term" value="F:ATP binding"/>
    <property type="evidence" value="ECO:0007669"/>
    <property type="project" value="UniProtKB-KW"/>
</dbReference>
<evidence type="ECO:0000256" key="1">
    <source>
        <dbReference type="ARBA" id="ARBA00022741"/>
    </source>
</evidence>
<feature type="domain" description="Helicase C-terminal" evidence="7">
    <location>
        <begin position="517"/>
        <end position="713"/>
    </location>
</feature>
<organism evidence="8 9">
    <name type="scientific">Varroa destructor</name>
    <name type="common">Honeybee mite</name>
    <dbReference type="NCBI Taxonomy" id="109461"/>
    <lineage>
        <taxon>Eukaryota</taxon>
        <taxon>Metazoa</taxon>
        <taxon>Ecdysozoa</taxon>
        <taxon>Arthropoda</taxon>
        <taxon>Chelicerata</taxon>
        <taxon>Arachnida</taxon>
        <taxon>Acari</taxon>
        <taxon>Parasitiformes</taxon>
        <taxon>Mesostigmata</taxon>
        <taxon>Gamasina</taxon>
        <taxon>Dermanyssoidea</taxon>
        <taxon>Varroidae</taxon>
        <taxon>Varroa</taxon>
    </lineage>
</organism>
<name>A0A7M7JKI3_VARDE</name>
<dbReference type="InterPro" id="IPR014001">
    <property type="entry name" value="Helicase_ATP-bd"/>
</dbReference>
<accession>A0A7M7JKI3</accession>
<dbReference type="FunFam" id="3.40.50.300:FF:000354">
    <property type="entry name" value="ATP-dependent RNA helicase SKI2"/>
    <property type="match status" value="1"/>
</dbReference>
<keyword evidence="4" id="KW-0067">ATP-binding</keyword>
<evidence type="ECO:0000259" key="6">
    <source>
        <dbReference type="PROSITE" id="PS51192"/>
    </source>
</evidence>
<comment type="catalytic activity">
    <reaction evidence="5">
        <text>ATP + H2O = ADP + phosphate + H(+)</text>
        <dbReference type="Rhea" id="RHEA:13065"/>
        <dbReference type="ChEBI" id="CHEBI:15377"/>
        <dbReference type="ChEBI" id="CHEBI:15378"/>
        <dbReference type="ChEBI" id="CHEBI:30616"/>
        <dbReference type="ChEBI" id="CHEBI:43474"/>
        <dbReference type="ChEBI" id="CHEBI:456216"/>
        <dbReference type="EC" id="3.6.4.13"/>
    </reaction>
</comment>
<evidence type="ECO:0008006" key="10">
    <source>
        <dbReference type="Google" id="ProtNLM"/>
    </source>
</evidence>
<dbReference type="KEGG" id="vde:111247056"/>
<dbReference type="GO" id="GO:0003724">
    <property type="term" value="F:RNA helicase activity"/>
    <property type="evidence" value="ECO:0007669"/>
    <property type="project" value="UniProtKB-EC"/>
</dbReference>
<dbReference type="InterPro" id="IPR027417">
    <property type="entry name" value="P-loop_NTPase"/>
</dbReference>
<dbReference type="Proteomes" id="UP000594260">
    <property type="component" value="Unplaced"/>
</dbReference>
<sequence>MELVFDPSDLRVVGKLANPLSADLLYEPSSIGPPRPSGLNHCPFSPPPLRVLSDKADFEQKLKELLLKPPKLHLPRIIPNILNLLRTEQPPQIGELHAVRDLATGEIKGVREVIPKLEISKVDFDETYSKPPGFNHDVDLDKTSLPVPCQFDVDKASSTLSPDSDDMQSFLASLPPLEDMVASDRSINLQHFGEAESCTQPPKEQLDEPPQVNLNEVLRIKDLPSTEEGSIGRRKWAEVVNIAETVPNYAELNPNPAYTWPFELDTFQKKAILLIEKGENVFVSAHTSAGKTVVAEYAIALAKKHMTKTIYTSPIKTLSNEKFRDFREMFEDVGIVTGDVQIKRDAATLIVTTEILRSMLYNKASIIDDLEWVIFDECHYINDADRGVVWEEVLIMLPPHVHLVLLSATVPNAIELADWIGRIKQKSIYVISTTKRPVALEHMLYLGKIGASKEQKALLKAKEKPQAVELPDQAVLILDSSNQFKSKNYLQVCAAKRGSFNQWKGGDERSRYLGLVQYLQQNDYCPAIIFTLSRKRCDDNARALGSVDMTSATEKSQIHKFIKHCTARLSPEDRRLPQVEMLKQLLRVGIGIHHSGILPIMKEVVEMLFQKGLTKLLFATETFAMGVNMPARTVVFDSIRKYDGYQFRDLLPAEYIQMAGRAGRRGKDTVGVVLIMVKGDVPDSRSLQVMMTGKPQLLQSKFKVTDTMILNLKAGLQMRVEEVMRDSFVEDSKQSQQDKFVKDREKLTEKLAAMEPVNCNSCSSISECLADLEHLAAYRLTLWQRVFELAASSKIFSPGKVVVFARVGESTRLGVITSFNVKQNQLNVISLAEKEEGRSYWPASRKITRSNIPKSELLVLSPEDMLDLSATELKVDVKKLNTPKGLREAGQDMFDIVESWTFKKVNLIKEIKNADLDFAEKMQNVDLLEQNVLSHSCSSCPLFETHLEIAQKRRSVNSELYRVSLLLSEEGMVMMPDYYKHLQVLEKLGYVEPNGPLKLKGRIARTMSDHEVVLTEVLVGDVLFKCKPNEVAALLSVFVYQGKAEDNENAKIPLSLQEIMQQFLTLVTDVGKVRRECGFDEDPAIFCDQYNRGLVNIVYHWASGMTFAQIMQLAANQQEGTIVRCIQRLDELLGHVKDAAKVIGNPELHKKVEQASTLIRRDIVFAASLYLE</sequence>
<dbReference type="GeneID" id="111247056"/>
<dbReference type="SMART" id="SM01142">
    <property type="entry name" value="DSHCT"/>
    <property type="match status" value="1"/>
</dbReference>
<dbReference type="InParanoid" id="A0A7M7JKI3"/>
<dbReference type="InterPro" id="IPR001650">
    <property type="entry name" value="Helicase_C-like"/>
</dbReference>
<evidence type="ECO:0000313" key="9">
    <source>
        <dbReference type="Proteomes" id="UP000594260"/>
    </source>
</evidence>
<dbReference type="OMA" id="WERSQTH"/>
<dbReference type="GO" id="GO:0055087">
    <property type="term" value="C:Ski complex"/>
    <property type="evidence" value="ECO:0007669"/>
    <property type="project" value="TreeGrafter"/>
</dbReference>
<dbReference type="PROSITE" id="PS51192">
    <property type="entry name" value="HELICASE_ATP_BIND_1"/>
    <property type="match status" value="1"/>
</dbReference>
<dbReference type="Pfam" id="PF00270">
    <property type="entry name" value="DEAD"/>
    <property type="match status" value="1"/>
</dbReference>
<dbReference type="CTD" id="7263"/>
<feature type="domain" description="Helicase ATP-binding" evidence="6">
    <location>
        <begin position="272"/>
        <end position="428"/>
    </location>
</feature>
<dbReference type="GO" id="GO:0016787">
    <property type="term" value="F:hydrolase activity"/>
    <property type="evidence" value="ECO:0007669"/>
    <property type="project" value="UniProtKB-KW"/>
</dbReference>
<evidence type="ECO:0000256" key="3">
    <source>
        <dbReference type="ARBA" id="ARBA00022806"/>
    </source>
</evidence>
<dbReference type="Gene3D" id="1.10.3380.30">
    <property type="match status" value="1"/>
</dbReference>
<dbReference type="InterPro" id="IPR016438">
    <property type="entry name" value="SKI2-like"/>
</dbReference>
<dbReference type="InterPro" id="IPR025696">
    <property type="entry name" value="Beta-barrel_MTR4"/>
</dbReference>
<dbReference type="PANTHER" id="PTHR12131">
    <property type="entry name" value="ATP-DEPENDENT RNA AND DNA HELICASE"/>
    <property type="match status" value="1"/>
</dbReference>
<dbReference type="InterPro" id="IPR012961">
    <property type="entry name" value="Ski2/MTR4_C"/>
</dbReference>
<dbReference type="RefSeq" id="XP_022653332.1">
    <property type="nucleotide sequence ID" value="XM_022797597.1"/>
</dbReference>
<dbReference type="FunCoup" id="A0A7M7JKI3">
    <property type="interactions" value="1497"/>
</dbReference>
<dbReference type="SMART" id="SM00487">
    <property type="entry name" value="DEXDc"/>
    <property type="match status" value="1"/>
</dbReference>
<evidence type="ECO:0000256" key="5">
    <source>
        <dbReference type="ARBA" id="ARBA00047984"/>
    </source>
</evidence>
<dbReference type="FunFam" id="3.40.50.300:FF:000447">
    <property type="entry name" value="helicase SKI2W isoform X2"/>
    <property type="match status" value="1"/>
</dbReference>
<evidence type="ECO:0000313" key="8">
    <source>
        <dbReference type="EnsemblMetazoa" id="XP_022653332"/>
    </source>
</evidence>
<dbReference type="PANTHER" id="PTHR12131:SF1">
    <property type="entry name" value="ATP-DEPENDENT RNA HELICASE SUPV3L1, MITOCHONDRIAL-RELATED"/>
    <property type="match status" value="1"/>
</dbReference>
<dbReference type="SMART" id="SM00490">
    <property type="entry name" value="HELICc"/>
    <property type="match status" value="1"/>
</dbReference>
<dbReference type="InterPro" id="IPR050699">
    <property type="entry name" value="RNA-DNA_Helicase"/>
</dbReference>
<evidence type="ECO:0000259" key="7">
    <source>
        <dbReference type="PROSITE" id="PS51194"/>
    </source>
</evidence>
<dbReference type="Pfam" id="PF08148">
    <property type="entry name" value="DSHCT"/>
    <property type="match status" value="1"/>
</dbReference>